<comment type="caution">
    <text evidence="3">The sequence shown here is derived from an EMBL/GenBank/DDBJ whole genome shotgun (WGS) entry which is preliminary data.</text>
</comment>
<reference evidence="3 4" key="1">
    <citation type="submission" date="2017-04" db="EMBL/GenBank/DDBJ databases">
        <title>Comparative genome analysis of Subtercola boreus.</title>
        <authorList>
            <person name="Cho Y.-J."/>
            <person name="Cho A."/>
            <person name="Kim O.-S."/>
            <person name="Lee J.-I."/>
        </authorList>
    </citation>
    <scope>NUCLEOTIDE SEQUENCE [LARGE SCALE GENOMIC DNA]</scope>
    <source>
        <strain evidence="3 4">K300</strain>
    </source>
</reference>
<dbReference type="InterPro" id="IPR002539">
    <property type="entry name" value="MaoC-like_dom"/>
</dbReference>
<name>A0A3E0VM34_9MICO</name>
<gene>
    <name evidence="3" type="ORF">B7R54_15755</name>
</gene>
<organism evidence="3 4">
    <name type="scientific">Subtercola boreus</name>
    <dbReference type="NCBI Taxonomy" id="120213"/>
    <lineage>
        <taxon>Bacteria</taxon>
        <taxon>Bacillati</taxon>
        <taxon>Actinomycetota</taxon>
        <taxon>Actinomycetes</taxon>
        <taxon>Micrococcales</taxon>
        <taxon>Microbacteriaceae</taxon>
        <taxon>Subtercola</taxon>
    </lineage>
</organism>
<dbReference type="Gene3D" id="3.10.129.10">
    <property type="entry name" value="Hotdog Thioesterase"/>
    <property type="match status" value="1"/>
</dbReference>
<evidence type="ECO:0000256" key="1">
    <source>
        <dbReference type="ARBA" id="ARBA00005254"/>
    </source>
</evidence>
<accession>A0A3E0VM34</accession>
<dbReference type="RefSeq" id="WP_116415867.1">
    <property type="nucleotide sequence ID" value="NZ_NBWZ01000001.1"/>
</dbReference>
<dbReference type="PANTHER" id="PTHR43841:SF3">
    <property type="entry name" value="(3R)-HYDROXYACYL-ACP DEHYDRATASE SUBUNIT HADB"/>
    <property type="match status" value="1"/>
</dbReference>
<proteinExistence type="inferred from homology"/>
<feature type="domain" description="MaoC-like" evidence="2">
    <location>
        <begin position="10"/>
        <end position="105"/>
    </location>
</feature>
<dbReference type="Pfam" id="PF01575">
    <property type="entry name" value="MaoC_dehydratas"/>
    <property type="match status" value="1"/>
</dbReference>
<dbReference type="AlphaFoldDB" id="A0A3E0VM34"/>
<evidence type="ECO:0000313" key="3">
    <source>
        <dbReference type="EMBL" id="RFA10493.1"/>
    </source>
</evidence>
<evidence type="ECO:0000313" key="4">
    <source>
        <dbReference type="Proteomes" id="UP000256486"/>
    </source>
</evidence>
<dbReference type="Proteomes" id="UP000256486">
    <property type="component" value="Unassembled WGS sequence"/>
</dbReference>
<evidence type="ECO:0000259" key="2">
    <source>
        <dbReference type="Pfam" id="PF01575"/>
    </source>
</evidence>
<keyword evidence="4" id="KW-1185">Reference proteome</keyword>
<comment type="similarity">
    <text evidence="1">Belongs to the enoyl-CoA hydratase/isomerase family.</text>
</comment>
<protein>
    <submittedName>
        <fullName evidence="3">Acyl dehydratase</fullName>
    </submittedName>
</protein>
<dbReference type="EMBL" id="NBWZ01000001">
    <property type="protein sequence ID" value="RFA10493.1"/>
    <property type="molecule type" value="Genomic_DNA"/>
</dbReference>
<dbReference type="SUPFAM" id="SSF54637">
    <property type="entry name" value="Thioesterase/thiol ester dehydrase-isomerase"/>
    <property type="match status" value="1"/>
</dbReference>
<sequence>MTAGTPLVAPDARRIGPVTRTDIVRFAGAGGDFNPLHHDPDAARAAGFDDVIAMGQFQAGLLAGYLTDWVGVENLRRLEVRFRAPVRLGDVLELSATVGEAADGLTAVSLVASVGGVVVVSAEASVEAR</sequence>
<dbReference type="InterPro" id="IPR029069">
    <property type="entry name" value="HotDog_dom_sf"/>
</dbReference>
<dbReference type="PANTHER" id="PTHR43841">
    <property type="entry name" value="3-HYDROXYACYL-THIOESTER DEHYDRATASE HTDX-RELATED"/>
    <property type="match status" value="1"/>
</dbReference>
<dbReference type="OrthoDB" id="9796589at2"/>